<sequence>MLHEQFPARLDQVAASLLATGTPFIVRTTALRHADDRSNIQSAC</sequence>
<evidence type="ECO:0000313" key="1">
    <source>
        <dbReference type="EMBL" id="AFC43112.1"/>
    </source>
</evidence>
<dbReference type="HOGENOM" id="CLU_3218868_0_0_11"/>
<dbReference type="AlphaFoldDB" id="H8IR91"/>
<proteinExistence type="predicted"/>
<protein>
    <submittedName>
        <fullName evidence="1">Uncharacterized protein</fullName>
    </submittedName>
</protein>
<reference evidence="1 2" key="1">
    <citation type="journal article" date="2012" name="J. Bacteriol.">
        <title>Complete genome sequence of Mycobacterium intracellulare strain ATCC 13950T.</title>
        <authorList>
            <person name="Kim B.J."/>
            <person name="Choi B.S."/>
            <person name="Lim J.S."/>
            <person name="Choi I.Y."/>
            <person name="Lee J.H."/>
            <person name="Chun J."/>
            <person name="Kook Y.H."/>
            <person name="Kim B.J."/>
        </authorList>
    </citation>
    <scope>NUCLEOTIDE SEQUENCE [LARGE SCALE GENOMIC DNA]</scope>
    <source>
        <strain evidence="2">ATCC 13950 / DSM 43223 / JCM 6384 / NCTC 13025 / 3600</strain>
    </source>
</reference>
<name>H8IR91_MYCIA</name>
<dbReference type="EMBL" id="CP003322">
    <property type="protein sequence ID" value="AFC43112.1"/>
    <property type="molecule type" value="Genomic_DNA"/>
</dbReference>
<accession>H8IR91</accession>
<gene>
    <name evidence="1" type="ordered locus">OCU_18930</name>
</gene>
<evidence type="ECO:0000313" key="2">
    <source>
        <dbReference type="Proteomes" id="UP000008004"/>
    </source>
</evidence>
<organism evidence="1 2">
    <name type="scientific">Mycobacterium intracellulare (strain ATCC 13950 / DSM 43223 / JCM 6384 / NCTC 13025 / 3600)</name>
    <dbReference type="NCBI Taxonomy" id="487521"/>
    <lineage>
        <taxon>Bacteria</taxon>
        <taxon>Bacillati</taxon>
        <taxon>Actinomycetota</taxon>
        <taxon>Actinomycetes</taxon>
        <taxon>Mycobacteriales</taxon>
        <taxon>Mycobacteriaceae</taxon>
        <taxon>Mycobacterium</taxon>
        <taxon>Mycobacterium avium complex (MAC)</taxon>
    </lineage>
</organism>
<dbReference type="KEGG" id="mia:OCU_18930"/>
<dbReference type="Proteomes" id="UP000008004">
    <property type="component" value="Chromosome"/>
</dbReference>